<dbReference type="EMBL" id="JAFIMR010000011">
    <property type="protein sequence ID" value="KAI1872624.1"/>
    <property type="molecule type" value="Genomic_DNA"/>
</dbReference>
<protein>
    <submittedName>
        <fullName evidence="5">Uncharacterized protein</fullName>
    </submittedName>
</protein>
<evidence type="ECO:0000256" key="3">
    <source>
        <dbReference type="ARBA" id="ARBA00022842"/>
    </source>
</evidence>
<dbReference type="InterPro" id="IPR006549">
    <property type="entry name" value="HAD-SF_hydro_IIIA"/>
</dbReference>
<dbReference type="Gene3D" id="1.10.150.240">
    <property type="entry name" value="Putative phosphatase, domain 2"/>
    <property type="match status" value="1"/>
</dbReference>
<evidence type="ECO:0000256" key="1">
    <source>
        <dbReference type="ARBA" id="ARBA00001946"/>
    </source>
</evidence>
<dbReference type="Gene3D" id="3.40.50.1000">
    <property type="entry name" value="HAD superfamily/HAD-like"/>
    <property type="match status" value="1"/>
</dbReference>
<proteinExistence type="predicted"/>
<dbReference type="SUPFAM" id="SSF56784">
    <property type="entry name" value="HAD-like"/>
    <property type="match status" value="1"/>
</dbReference>
<feature type="region of interest" description="Disordered" evidence="4">
    <location>
        <begin position="621"/>
        <end position="657"/>
    </location>
</feature>
<dbReference type="InterPro" id="IPR036412">
    <property type="entry name" value="HAD-like_sf"/>
</dbReference>
<evidence type="ECO:0000256" key="4">
    <source>
        <dbReference type="SAM" id="MobiDB-lite"/>
    </source>
</evidence>
<evidence type="ECO:0000313" key="5">
    <source>
        <dbReference type="EMBL" id="KAI1872624.1"/>
    </source>
</evidence>
<dbReference type="NCBIfam" id="TIGR01549">
    <property type="entry name" value="HAD-SF-IA-v1"/>
    <property type="match status" value="1"/>
</dbReference>
<dbReference type="InterPro" id="IPR023198">
    <property type="entry name" value="PGP-like_dom2"/>
</dbReference>
<gene>
    <name evidence="5" type="ORF">JX265_005504</name>
</gene>
<dbReference type="Proteomes" id="UP000829685">
    <property type="component" value="Unassembled WGS sequence"/>
</dbReference>
<dbReference type="Pfam" id="PF00702">
    <property type="entry name" value="Hydrolase"/>
    <property type="match status" value="1"/>
</dbReference>
<sequence>MEPHSIVRTVLFDLDNTLFDHYHSLRCAISAVQETYTGLEGHEPEELVVKYNAALQQAYDMYLRNEITYAETDTLKTQRFLRDLGLPEPGPDDIKAFRNTYKPAYRANRRSTPGSIETLTKLRKHGYRLGIVTNGQIEDQNAKVEAIGLKHLVDGIYSSEEAGCAKPQAQIFRLAMDRLGASPHTTLMVGDSVESDVRGALDVGMDAMLYAPLAQESQRLLFGQEVPVDETLGPPANKTDFEWVEAHSVLPDYFSGYASKQMKEPHKYILLGMSPGGKYEVYAVADSIHMEENGTLGEGSNFRSKSFDPHSRLMLVPFIGITVPGVLTRVKAGMKGRVFANQGVPDDSTQVWAENGPWKLQKAVVTIYGELHEQGKKPFLRTPAWTELSEECFPYDQLGVWQSYKPVTDIYKSLVGPWWPDRCAIIWAICSVHARDPPACGRLASRAVFPHPSRSTQERSKADLRCRDHTLIDLVDSQMIPSHDSYLDGPSLIPEFKKMKLAKAAVLVPQDIPGYDGPRYDDAELETSEVTRSRIRDLSKKQALQETLDILGYKSKIYPAHARGLTHTYGYEHERKPSHSVTRLIHREDCDDNRHVGLSTFKEALNLPELVKLQDEQGQYLVLPDDIRSERSGEGSEQQPDEEDNGGSSQERQRKREKLDVALVSHTLSATNRATEDLLERARQQGASNLLPELLRAGRVLDGEVETFTTSQSGPEAELLRLSSLDGVPRSLYSDEEVKNMQLEEVDRFLTDPAEADKALFDEAASNRGFRCPREPSTEIDKI</sequence>
<dbReference type="InterPro" id="IPR006439">
    <property type="entry name" value="HAD-SF_hydro_IA"/>
</dbReference>
<dbReference type="PANTHER" id="PTHR46470:SF4">
    <property type="entry name" value="5-AMINO-6-(5-PHOSPHO-D-RIBITYLAMINO)URACIL PHOSPHATASE YIGB"/>
    <property type="match status" value="1"/>
</dbReference>
<dbReference type="PRINTS" id="PR00413">
    <property type="entry name" value="HADHALOGNASE"/>
</dbReference>
<dbReference type="GO" id="GO:0016791">
    <property type="term" value="F:phosphatase activity"/>
    <property type="evidence" value="ECO:0007669"/>
    <property type="project" value="UniProtKB-ARBA"/>
</dbReference>
<dbReference type="InterPro" id="IPR023214">
    <property type="entry name" value="HAD_sf"/>
</dbReference>
<dbReference type="SFLD" id="SFLDS00003">
    <property type="entry name" value="Haloacid_Dehalogenase"/>
    <property type="match status" value="1"/>
</dbReference>
<dbReference type="AlphaFoldDB" id="A0A9P9WNS9"/>
<evidence type="ECO:0000313" key="6">
    <source>
        <dbReference type="Proteomes" id="UP000829685"/>
    </source>
</evidence>
<organism evidence="5 6">
    <name type="scientific">Neoarthrinium moseri</name>
    <dbReference type="NCBI Taxonomy" id="1658444"/>
    <lineage>
        <taxon>Eukaryota</taxon>
        <taxon>Fungi</taxon>
        <taxon>Dikarya</taxon>
        <taxon>Ascomycota</taxon>
        <taxon>Pezizomycotina</taxon>
        <taxon>Sordariomycetes</taxon>
        <taxon>Xylariomycetidae</taxon>
        <taxon>Amphisphaeriales</taxon>
        <taxon>Apiosporaceae</taxon>
        <taxon>Neoarthrinium</taxon>
    </lineage>
</organism>
<dbReference type="InterPro" id="IPR051400">
    <property type="entry name" value="HAD-like_hydrolase"/>
</dbReference>
<dbReference type="PANTHER" id="PTHR46470">
    <property type="entry name" value="N-ACYLNEURAMINATE-9-PHOSPHATASE"/>
    <property type="match status" value="1"/>
</dbReference>
<dbReference type="NCBIfam" id="TIGR01662">
    <property type="entry name" value="HAD-SF-IIIA"/>
    <property type="match status" value="1"/>
</dbReference>
<name>A0A9P9WNS9_9PEZI</name>
<keyword evidence="6" id="KW-1185">Reference proteome</keyword>
<comment type="cofactor">
    <cofactor evidence="1">
        <name>Mg(2+)</name>
        <dbReference type="ChEBI" id="CHEBI:18420"/>
    </cofactor>
</comment>
<feature type="compositionally biased region" description="Basic and acidic residues" evidence="4">
    <location>
        <begin position="625"/>
        <end position="634"/>
    </location>
</feature>
<reference evidence="5" key="1">
    <citation type="submission" date="2021-03" db="EMBL/GenBank/DDBJ databases">
        <title>Revisited historic fungal species revealed as producer of novel bioactive compounds through whole genome sequencing and comparative genomics.</title>
        <authorList>
            <person name="Vignolle G.A."/>
            <person name="Hochenegger N."/>
            <person name="Mach R.L."/>
            <person name="Mach-Aigner A.R."/>
            <person name="Javad Rahimi M."/>
            <person name="Salim K.A."/>
            <person name="Chan C.M."/>
            <person name="Lim L.B.L."/>
            <person name="Cai F."/>
            <person name="Druzhinina I.S."/>
            <person name="U'Ren J.M."/>
            <person name="Derntl C."/>
        </authorList>
    </citation>
    <scope>NUCLEOTIDE SEQUENCE</scope>
    <source>
        <strain evidence="5">TUCIM 5799</strain>
    </source>
</reference>
<accession>A0A9P9WNS9</accession>
<comment type="caution">
    <text evidence="5">The sequence shown here is derived from an EMBL/GenBank/DDBJ whole genome shotgun (WGS) entry which is preliminary data.</text>
</comment>
<keyword evidence="3" id="KW-0460">Magnesium</keyword>
<evidence type="ECO:0000256" key="2">
    <source>
        <dbReference type="ARBA" id="ARBA00022801"/>
    </source>
</evidence>
<dbReference type="SFLD" id="SFLDG01129">
    <property type="entry name" value="C1.5:_HAD__Beta-PGM__Phosphata"/>
    <property type="match status" value="1"/>
</dbReference>
<keyword evidence="2" id="KW-0378">Hydrolase</keyword>
<dbReference type="GO" id="GO:0044281">
    <property type="term" value="P:small molecule metabolic process"/>
    <property type="evidence" value="ECO:0007669"/>
    <property type="project" value="UniProtKB-ARBA"/>
</dbReference>